<protein>
    <submittedName>
        <fullName evidence="2">Uncharacterized protein</fullName>
    </submittedName>
</protein>
<sequence>MDLQQAPRGSLKHFHERYKAILNNNPSIDNKIAYIAFYRGLNYDKLKKALVLDTPLTKDALTKMVNRHIDLKNLQRKERPSGDLQEKLSRRDPQGPSKKRQIWDRLRDRRQKIRKRLYLPPRRESVRCAQAIS</sequence>
<dbReference type="AlphaFoldDB" id="A0AAV3QII0"/>
<comment type="caution">
    <text evidence="2">The sequence shown here is derived from an EMBL/GenBank/DDBJ whole genome shotgun (WGS) entry which is preliminary data.</text>
</comment>
<reference evidence="2 3" key="1">
    <citation type="submission" date="2024-01" db="EMBL/GenBank/DDBJ databases">
        <title>The complete chloroplast genome sequence of Lithospermum erythrorhizon: insights into the phylogenetic relationship among Boraginaceae species and the maternal lineages of purple gromwells.</title>
        <authorList>
            <person name="Okada T."/>
            <person name="Watanabe K."/>
        </authorList>
    </citation>
    <scope>NUCLEOTIDE SEQUENCE [LARGE SCALE GENOMIC DNA]</scope>
</reference>
<accession>A0AAV3QII0</accession>
<feature type="compositionally biased region" description="Basic and acidic residues" evidence="1">
    <location>
        <begin position="72"/>
        <end position="93"/>
    </location>
</feature>
<gene>
    <name evidence="2" type="ORF">LIER_43654</name>
</gene>
<name>A0AAV3QII0_LITER</name>
<proteinExistence type="predicted"/>
<evidence type="ECO:0000313" key="3">
    <source>
        <dbReference type="Proteomes" id="UP001454036"/>
    </source>
</evidence>
<evidence type="ECO:0000256" key="1">
    <source>
        <dbReference type="SAM" id="MobiDB-lite"/>
    </source>
</evidence>
<organism evidence="2 3">
    <name type="scientific">Lithospermum erythrorhizon</name>
    <name type="common">Purple gromwell</name>
    <name type="synonym">Lithospermum officinale var. erythrorhizon</name>
    <dbReference type="NCBI Taxonomy" id="34254"/>
    <lineage>
        <taxon>Eukaryota</taxon>
        <taxon>Viridiplantae</taxon>
        <taxon>Streptophyta</taxon>
        <taxon>Embryophyta</taxon>
        <taxon>Tracheophyta</taxon>
        <taxon>Spermatophyta</taxon>
        <taxon>Magnoliopsida</taxon>
        <taxon>eudicotyledons</taxon>
        <taxon>Gunneridae</taxon>
        <taxon>Pentapetalae</taxon>
        <taxon>asterids</taxon>
        <taxon>lamiids</taxon>
        <taxon>Boraginales</taxon>
        <taxon>Boraginaceae</taxon>
        <taxon>Boraginoideae</taxon>
        <taxon>Lithospermeae</taxon>
        <taxon>Lithospermum</taxon>
    </lineage>
</organism>
<dbReference type="Proteomes" id="UP001454036">
    <property type="component" value="Unassembled WGS sequence"/>
</dbReference>
<dbReference type="EMBL" id="BAABME010037182">
    <property type="protein sequence ID" value="GAA0163554.1"/>
    <property type="molecule type" value="Genomic_DNA"/>
</dbReference>
<keyword evidence="3" id="KW-1185">Reference proteome</keyword>
<evidence type="ECO:0000313" key="2">
    <source>
        <dbReference type="EMBL" id="GAA0163554.1"/>
    </source>
</evidence>
<feature type="region of interest" description="Disordered" evidence="1">
    <location>
        <begin position="72"/>
        <end position="106"/>
    </location>
</feature>